<reference evidence="1 2" key="1">
    <citation type="submission" date="2017-07" db="EMBL/GenBank/DDBJ databases">
        <title>Sandarakinorhabdus cyanobacteriorum sp. nov., a novel bacterium isolated from cyanobacterial aggregates in a eutrophic lake.</title>
        <authorList>
            <person name="Cai H."/>
        </authorList>
    </citation>
    <scope>NUCLEOTIDE SEQUENCE [LARGE SCALE GENOMIC DNA]</scope>
    <source>
        <strain evidence="1 2">TH057</strain>
    </source>
</reference>
<keyword evidence="2" id="KW-1185">Reference proteome</keyword>
<evidence type="ECO:0000313" key="2">
    <source>
        <dbReference type="Proteomes" id="UP000216991"/>
    </source>
</evidence>
<dbReference type="InterPro" id="IPR002060">
    <property type="entry name" value="Squ/phyt_synthse"/>
</dbReference>
<dbReference type="Proteomes" id="UP000216991">
    <property type="component" value="Unassembled WGS sequence"/>
</dbReference>
<comment type="caution">
    <text evidence="1">The sequence shown here is derived from an EMBL/GenBank/DDBJ whole genome shotgun (WGS) entry which is preliminary data.</text>
</comment>
<dbReference type="InterPro" id="IPR008949">
    <property type="entry name" value="Isoprenoid_synthase_dom_sf"/>
</dbReference>
<protein>
    <recommendedName>
        <fullName evidence="3">Phytoene synthase</fullName>
    </recommendedName>
</protein>
<dbReference type="AlphaFoldDB" id="A0A255YHA7"/>
<name>A0A255YHA7_9SPHN</name>
<proteinExistence type="predicted"/>
<dbReference type="OrthoDB" id="9814909at2"/>
<dbReference type="Gene3D" id="1.10.600.10">
    <property type="entry name" value="Farnesyl Diphosphate Synthase"/>
    <property type="match status" value="1"/>
</dbReference>
<accession>A0A255YHA7</accession>
<evidence type="ECO:0008006" key="3">
    <source>
        <dbReference type="Google" id="ProtNLM"/>
    </source>
</evidence>
<organism evidence="1 2">
    <name type="scientific">Sandarakinorhabdus cyanobacteriorum</name>
    <dbReference type="NCBI Taxonomy" id="1981098"/>
    <lineage>
        <taxon>Bacteria</taxon>
        <taxon>Pseudomonadati</taxon>
        <taxon>Pseudomonadota</taxon>
        <taxon>Alphaproteobacteria</taxon>
        <taxon>Sphingomonadales</taxon>
        <taxon>Sphingosinicellaceae</taxon>
        <taxon>Sandarakinorhabdus</taxon>
    </lineage>
</organism>
<dbReference type="SUPFAM" id="SSF48576">
    <property type="entry name" value="Terpenoid synthases"/>
    <property type="match status" value="1"/>
</dbReference>
<evidence type="ECO:0000313" key="1">
    <source>
        <dbReference type="EMBL" id="OYQ28662.1"/>
    </source>
</evidence>
<dbReference type="Pfam" id="PF00494">
    <property type="entry name" value="SQS_PSY"/>
    <property type="match status" value="1"/>
</dbReference>
<dbReference type="EMBL" id="NOXT01000109">
    <property type="protein sequence ID" value="OYQ28662.1"/>
    <property type="molecule type" value="Genomic_DNA"/>
</dbReference>
<dbReference type="RefSeq" id="WP_094473731.1">
    <property type="nucleotide sequence ID" value="NZ_NOXT01000109.1"/>
</dbReference>
<sequence length="217" mass="23078">MATNCAPSGWGRPDLTDLEIIEAELKARDRDRWLACLYAPAGARPGLIALMALDCELAQLVVTTTEPMLGEIRLAWWRERLEGLDAGEVPAQPLLAALAGHVLPMVSGAALAGLEDRWIDMLGHDGVTDAHVAGGGLLFRLAARLLGADAEHADALGRAWVLGEAVPGRTPGPLRPLRALAALALRDGSRARAGQPVEPRGSLGRQWRMLKAVAFGR</sequence>
<gene>
    <name evidence="1" type="ORF">CHU93_08860</name>
</gene>